<reference evidence="1 2" key="1">
    <citation type="submission" date="2021-08" db="EMBL/GenBank/DDBJ databases">
        <title>Draft genome sequence of Mycolicibacterium sp. NGTWS1702 strain.</title>
        <authorList>
            <person name="Matsumoto M."/>
            <person name="Tang B.C.C."/>
            <person name="Machida Y."/>
            <person name="Matoyama H."/>
            <person name="Kishihara T."/>
            <person name="Sato S."/>
            <person name="Kondo I."/>
            <person name="Sano M."/>
            <person name="Kato G."/>
        </authorList>
    </citation>
    <scope>NUCLEOTIDE SEQUENCE [LARGE SCALE GENOMIC DNA]</scope>
    <source>
        <strain evidence="1 2">NGTWSNA01</strain>
    </source>
</reference>
<organism evidence="1 2">
    <name type="scientific">Mycolicibacterium cyprinidarum</name>
    <dbReference type="NCBI Taxonomy" id="2860311"/>
    <lineage>
        <taxon>Bacteria</taxon>
        <taxon>Bacillati</taxon>
        <taxon>Actinomycetota</taxon>
        <taxon>Actinomycetes</taxon>
        <taxon>Mycobacteriales</taxon>
        <taxon>Mycobacteriaceae</taxon>
        <taxon>Mycolicibacterium</taxon>
    </lineage>
</organism>
<gene>
    <name evidence="1" type="ORF">NGTWS1702_04360</name>
</gene>
<evidence type="ECO:0008006" key="3">
    <source>
        <dbReference type="Google" id="ProtNLM"/>
    </source>
</evidence>
<evidence type="ECO:0000313" key="2">
    <source>
        <dbReference type="Proteomes" id="UP001060504"/>
    </source>
</evidence>
<keyword evidence="2" id="KW-1185">Reference proteome</keyword>
<proteinExistence type="predicted"/>
<dbReference type="Proteomes" id="UP001060504">
    <property type="component" value="Unassembled WGS sequence"/>
</dbReference>
<dbReference type="EMBL" id="BPRH01000484">
    <property type="protein sequence ID" value="GJF09705.1"/>
    <property type="molecule type" value="Genomic_DNA"/>
</dbReference>
<dbReference type="Pfam" id="PF14224">
    <property type="entry name" value="DUF4331"/>
    <property type="match status" value="1"/>
</dbReference>
<evidence type="ECO:0000313" key="1">
    <source>
        <dbReference type="EMBL" id="GJF09705.1"/>
    </source>
</evidence>
<name>A0ABQ4V691_9MYCO</name>
<sequence>MSNHLPGPSPSAPLGDPRLDLCDLYAFQSPTDPQRTALILTANPEAGPLYPGAVYRLAIDHSGDLRNDIAFSFVYAPPVDGAQTVDVYLAVGNQASTVAAVGSQIFGGVEVSFGEKTTAVESGGFTFTAGVRGDPHAESNVMAMAIELPNSYLSASPDVRIWGRCSVLEDRQWIHADRAGHPSLGSFIATDETRAEYQAGEPNRDRERWMGQLIDVMARTGGYTREEAIAAINAEGTLPDVLTYNPSQPAKYPNGRTPTDDVLDYRRAFLTKGQRPPSGVRPRTDIRPEFPYLGVPH</sequence>
<accession>A0ABQ4V691</accession>
<comment type="caution">
    <text evidence="1">The sequence shown here is derived from an EMBL/GenBank/DDBJ whole genome shotgun (WGS) entry which is preliminary data.</text>
</comment>
<protein>
    <recommendedName>
        <fullName evidence="3">DUF4331 domain-containing protein</fullName>
    </recommendedName>
</protein>
<dbReference type="InterPro" id="IPR025566">
    <property type="entry name" value="DUF4331"/>
</dbReference>